<dbReference type="UniPathway" id="UPA00140">
    <property type="reaction ID" value="UER00205"/>
</dbReference>
<keyword evidence="10 14" id="KW-0067">ATP-binding</keyword>
<evidence type="ECO:0000256" key="15">
    <source>
        <dbReference type="RuleBase" id="RU004347"/>
    </source>
</evidence>
<evidence type="ECO:0000256" key="11">
    <source>
        <dbReference type="ARBA" id="ARBA00029724"/>
    </source>
</evidence>
<gene>
    <name evidence="17" type="primary">cysC_1</name>
    <name evidence="14" type="synonym">cysC</name>
    <name evidence="17" type="ORF">NCTC10899_00636</name>
</gene>
<dbReference type="InterPro" id="IPR059117">
    <property type="entry name" value="APS_kinase_dom"/>
</dbReference>
<protein>
    <recommendedName>
        <fullName evidence="6 14">Adenylyl-sulfate kinase</fullName>
        <ecNumber evidence="5 14">2.7.1.25</ecNumber>
    </recommendedName>
    <alternativeName>
        <fullName evidence="12 14">APS kinase</fullName>
    </alternativeName>
    <alternativeName>
        <fullName evidence="13 14">ATP adenosine-5'-phosphosulfate 3'-phosphotransferase</fullName>
    </alternativeName>
    <alternativeName>
        <fullName evidence="11 14">Adenosine-5'-phosphosulfate kinase</fullName>
    </alternativeName>
</protein>
<dbReference type="InterPro" id="IPR027417">
    <property type="entry name" value="P-loop_NTPase"/>
</dbReference>
<comment type="pathway">
    <text evidence="3 14 15">Sulfur metabolism; hydrogen sulfide biosynthesis; sulfite from sulfate: step 2/3.</text>
</comment>
<proteinExistence type="inferred from homology"/>
<dbReference type="GO" id="GO:0004020">
    <property type="term" value="F:adenylylsulfate kinase activity"/>
    <property type="evidence" value="ECO:0007669"/>
    <property type="project" value="UniProtKB-UniRule"/>
</dbReference>
<evidence type="ECO:0000256" key="6">
    <source>
        <dbReference type="ARBA" id="ARBA00018163"/>
    </source>
</evidence>
<evidence type="ECO:0000256" key="2">
    <source>
        <dbReference type="ARBA" id="ARBA00002632"/>
    </source>
</evidence>
<dbReference type="EMBL" id="UGUU01000001">
    <property type="protein sequence ID" value="SUD37875.1"/>
    <property type="molecule type" value="Genomic_DNA"/>
</dbReference>
<dbReference type="PANTHER" id="PTHR11055">
    <property type="entry name" value="BIFUNCTIONAL 3'-PHOSPHOADENOSINE 5'-PHOSPHOSULFATE SYNTHASE"/>
    <property type="match status" value="1"/>
</dbReference>
<keyword evidence="7 14" id="KW-0808">Transferase</keyword>
<organism evidence="17 18">
    <name type="scientific">Ectopseudomonas mendocina</name>
    <name type="common">Pseudomonas mendocina</name>
    <dbReference type="NCBI Taxonomy" id="300"/>
    <lineage>
        <taxon>Bacteria</taxon>
        <taxon>Pseudomonadati</taxon>
        <taxon>Pseudomonadota</taxon>
        <taxon>Gammaproteobacteria</taxon>
        <taxon>Pseudomonadales</taxon>
        <taxon>Pseudomonadaceae</taxon>
        <taxon>Ectopseudomonas</taxon>
    </lineage>
</organism>
<dbReference type="CDD" id="cd02027">
    <property type="entry name" value="APSK"/>
    <property type="match status" value="1"/>
</dbReference>
<evidence type="ECO:0000256" key="13">
    <source>
        <dbReference type="ARBA" id="ARBA00031464"/>
    </source>
</evidence>
<evidence type="ECO:0000256" key="3">
    <source>
        <dbReference type="ARBA" id="ARBA00004806"/>
    </source>
</evidence>
<feature type="active site" description="Phosphoserine intermediate" evidence="14">
    <location>
        <position position="111"/>
    </location>
</feature>
<evidence type="ECO:0000256" key="1">
    <source>
        <dbReference type="ARBA" id="ARBA00001823"/>
    </source>
</evidence>
<dbReference type="SUPFAM" id="SSF52540">
    <property type="entry name" value="P-loop containing nucleoside triphosphate hydrolases"/>
    <property type="match status" value="1"/>
</dbReference>
<sequence>MEPQQTARNLVWQATQVKEDQRRTLLRQSPVTMWMTGLSGSGKSTLAFALEKRLIESGHACFVLDGDNVRHGLNRDLGFSPEARTENIRRIAEVAKLMNTAGLIVITSFISPYREDRAMAREIIGDEAFREIHISTSLKHCEERDPKGLYSKARSGLIKEFTGISAPYEEPSQASLSLDTSLCSVELSTERMLALIKPFLLRG</sequence>
<dbReference type="HAMAP" id="MF_00065">
    <property type="entry name" value="Adenylyl_sulf_kinase"/>
    <property type="match status" value="1"/>
</dbReference>
<feature type="binding site" evidence="14">
    <location>
        <begin position="37"/>
        <end position="44"/>
    </location>
    <ligand>
        <name>ATP</name>
        <dbReference type="ChEBI" id="CHEBI:30616"/>
    </ligand>
</feature>
<dbReference type="GO" id="GO:0070814">
    <property type="term" value="P:hydrogen sulfide biosynthetic process"/>
    <property type="evidence" value="ECO:0007669"/>
    <property type="project" value="UniProtKB-UniRule"/>
</dbReference>
<comment type="function">
    <text evidence="2 14 15">Catalyzes the synthesis of activated sulfate.</text>
</comment>
<evidence type="ECO:0000256" key="4">
    <source>
        <dbReference type="ARBA" id="ARBA00007008"/>
    </source>
</evidence>
<comment type="catalytic activity">
    <reaction evidence="1 14 15">
        <text>adenosine 5'-phosphosulfate + ATP = 3'-phosphoadenylyl sulfate + ADP + H(+)</text>
        <dbReference type="Rhea" id="RHEA:24152"/>
        <dbReference type="ChEBI" id="CHEBI:15378"/>
        <dbReference type="ChEBI" id="CHEBI:30616"/>
        <dbReference type="ChEBI" id="CHEBI:58243"/>
        <dbReference type="ChEBI" id="CHEBI:58339"/>
        <dbReference type="ChEBI" id="CHEBI:456216"/>
        <dbReference type="EC" id="2.7.1.25"/>
    </reaction>
</comment>
<evidence type="ECO:0000256" key="14">
    <source>
        <dbReference type="HAMAP-Rule" id="MF_00065"/>
    </source>
</evidence>
<evidence type="ECO:0000313" key="18">
    <source>
        <dbReference type="Proteomes" id="UP000254260"/>
    </source>
</evidence>
<dbReference type="GO" id="GO:0000103">
    <property type="term" value="P:sulfate assimilation"/>
    <property type="evidence" value="ECO:0007669"/>
    <property type="project" value="UniProtKB-UniRule"/>
</dbReference>
<dbReference type="PANTHER" id="PTHR11055:SF63">
    <property type="entry name" value="ADENYLYL-SULFATE KINASE 1, CHLOROPLASTIC"/>
    <property type="match status" value="1"/>
</dbReference>
<dbReference type="OrthoDB" id="9804504at2"/>
<evidence type="ECO:0000256" key="7">
    <source>
        <dbReference type="ARBA" id="ARBA00022679"/>
    </source>
</evidence>
<dbReference type="RefSeq" id="WP_115290424.1">
    <property type="nucleotide sequence ID" value="NZ_CBCRWL010000004.1"/>
</dbReference>
<keyword evidence="8 14" id="KW-0547">Nucleotide-binding</keyword>
<reference evidence="17 18" key="1">
    <citation type="submission" date="2018-06" db="EMBL/GenBank/DDBJ databases">
        <authorList>
            <consortium name="Pathogen Informatics"/>
            <person name="Doyle S."/>
        </authorList>
    </citation>
    <scope>NUCLEOTIDE SEQUENCE [LARGE SCALE GENOMIC DNA]</scope>
    <source>
        <strain evidence="17 18">NCTC10899</strain>
    </source>
</reference>
<evidence type="ECO:0000256" key="12">
    <source>
        <dbReference type="ARBA" id="ARBA00031393"/>
    </source>
</evidence>
<evidence type="ECO:0000256" key="9">
    <source>
        <dbReference type="ARBA" id="ARBA00022777"/>
    </source>
</evidence>
<name>A0A379INM6_ECTME</name>
<dbReference type="Pfam" id="PF01583">
    <property type="entry name" value="APS_kinase"/>
    <property type="match status" value="1"/>
</dbReference>
<dbReference type="AlphaFoldDB" id="A0A379INM6"/>
<dbReference type="NCBIfam" id="NF003013">
    <property type="entry name" value="PRK03846.1"/>
    <property type="match status" value="1"/>
</dbReference>
<comment type="similarity">
    <text evidence="4 14 15">Belongs to the APS kinase family.</text>
</comment>
<keyword evidence="9 14" id="KW-0418">Kinase</keyword>
<dbReference type="Gene3D" id="3.40.50.300">
    <property type="entry name" value="P-loop containing nucleotide triphosphate hydrolases"/>
    <property type="match status" value="1"/>
</dbReference>
<evidence type="ECO:0000259" key="16">
    <source>
        <dbReference type="Pfam" id="PF01583"/>
    </source>
</evidence>
<evidence type="ECO:0000313" key="17">
    <source>
        <dbReference type="EMBL" id="SUD37875.1"/>
    </source>
</evidence>
<accession>A0A379INM6</accession>
<keyword evidence="14" id="KW-0597">Phosphoprotein</keyword>
<dbReference type="NCBIfam" id="TIGR00455">
    <property type="entry name" value="apsK"/>
    <property type="match status" value="1"/>
</dbReference>
<evidence type="ECO:0000256" key="5">
    <source>
        <dbReference type="ARBA" id="ARBA00012121"/>
    </source>
</evidence>
<evidence type="ECO:0000256" key="8">
    <source>
        <dbReference type="ARBA" id="ARBA00022741"/>
    </source>
</evidence>
<dbReference type="Proteomes" id="UP000254260">
    <property type="component" value="Unassembled WGS sequence"/>
</dbReference>
<dbReference type="EC" id="2.7.1.25" evidence="5 14"/>
<dbReference type="InterPro" id="IPR002891">
    <property type="entry name" value="APS"/>
</dbReference>
<dbReference type="GO" id="GO:0005524">
    <property type="term" value="F:ATP binding"/>
    <property type="evidence" value="ECO:0007669"/>
    <property type="project" value="UniProtKB-UniRule"/>
</dbReference>
<evidence type="ECO:0000256" key="10">
    <source>
        <dbReference type="ARBA" id="ARBA00022840"/>
    </source>
</evidence>
<feature type="domain" description="APS kinase" evidence="16">
    <location>
        <begin position="30"/>
        <end position="179"/>
    </location>
</feature>